<reference evidence="3" key="1">
    <citation type="submission" date="2024-04" db="EMBL/GenBank/DDBJ databases">
        <authorList>
            <person name="Shaw F."/>
            <person name="Minotto A."/>
        </authorList>
    </citation>
    <scope>NUCLEOTIDE SEQUENCE [LARGE SCALE GENOMIC DNA]</scope>
</reference>
<evidence type="ECO:0000256" key="1">
    <source>
        <dbReference type="SAM" id="MobiDB-lite"/>
    </source>
</evidence>
<keyword evidence="3" id="KW-1185">Reference proteome</keyword>
<dbReference type="EMBL" id="OZ037944">
    <property type="protein sequence ID" value="CAL1694761.1"/>
    <property type="molecule type" value="Genomic_DNA"/>
</dbReference>
<dbReference type="Proteomes" id="UP001497453">
    <property type="component" value="Chromosome 1"/>
</dbReference>
<name>A0ABP1CGG5_9APHY</name>
<evidence type="ECO:0008006" key="4">
    <source>
        <dbReference type="Google" id="ProtNLM"/>
    </source>
</evidence>
<feature type="compositionally biased region" description="Acidic residues" evidence="1">
    <location>
        <begin position="627"/>
        <end position="657"/>
    </location>
</feature>
<feature type="compositionally biased region" description="Basic and acidic residues" evidence="1">
    <location>
        <begin position="601"/>
        <end position="620"/>
    </location>
</feature>
<organism evidence="2 3">
    <name type="scientific">Somion occarium</name>
    <dbReference type="NCBI Taxonomy" id="3059160"/>
    <lineage>
        <taxon>Eukaryota</taxon>
        <taxon>Fungi</taxon>
        <taxon>Dikarya</taxon>
        <taxon>Basidiomycota</taxon>
        <taxon>Agaricomycotina</taxon>
        <taxon>Agaricomycetes</taxon>
        <taxon>Polyporales</taxon>
        <taxon>Cerrenaceae</taxon>
        <taxon>Somion</taxon>
    </lineage>
</organism>
<evidence type="ECO:0000313" key="3">
    <source>
        <dbReference type="Proteomes" id="UP001497453"/>
    </source>
</evidence>
<sequence length="762" mass="88030">MSLPPVIQTSMLCSAPQDILTAIALELVELDPLGPPFQLLPFLLTCRSIYQNLCFDNARHLYANVFRFKFDHRAPLRRFGPRAIQSSNVAQQLKQYCYALQVIRRGDIHVEGIVHVFWQAFFMMSENDGRNACQLKWAGLSNFVYRFVRERLWEDRHLTNGWPGETTVNALALWLMWFVFNEETLAGLSPDEREEVKRLIRPYVITALRYPSSHAPDNHYVLPLSEKFNGEFPYQLMTPHGYYPLYRQPEMLVERFRHYGIKLKIQAPLITQAAKLLYFTCMETVEITAPAGIPENRDEANAMGLPEGTPTVVDYQELNTHKSAKFVDTGSWDWRAELNEEQGELEDDGTWRKGLKATSARWDNDWQRWSYCWDPWNYNELKGVVYTYGSLSGLWQGRAIIPDIDGYFRLVQSQTFPESFSAMNPNLSFIPIFMNLREHHCINPEYPANSGGAGNGVDEGLCNAWFPRQTLYESRESGMVTCQDLEGHISRYESYVEGRRNSHNPDTCTQCKAHAEFQEQETRRRIADRLRHEEQHRRFEEIRRQHLEQRTQVDTQTVIERPQRLHLHQGEALRWTRTFRSTVPEIDEFANPTGGLMQPGVEHDGHSSDSTEEVNEHREQATTALGEDVEDVFDAEFDSESGSEDESVDSDADTDSTDYVENTCNGIQDIIVTGETLPHHGMAWFHHRFYGRIRRWDGLVAIVRYEMNTPGRNVWIFRGYVTGDKNLVGSWRAWSDDVTVIPLEGPFVLSKVVTPVQPENAN</sequence>
<gene>
    <name evidence="2" type="ORF">GFSPODELE1_LOCUS447</name>
</gene>
<feature type="region of interest" description="Disordered" evidence="1">
    <location>
        <begin position="589"/>
        <end position="657"/>
    </location>
</feature>
<protein>
    <recommendedName>
        <fullName evidence="4">F-box domain-containing protein</fullName>
    </recommendedName>
</protein>
<evidence type="ECO:0000313" key="2">
    <source>
        <dbReference type="EMBL" id="CAL1694761.1"/>
    </source>
</evidence>
<proteinExistence type="predicted"/>
<accession>A0ABP1CGG5</accession>